<comment type="caution">
    <text evidence="5">The sequence shown here is derived from an EMBL/GenBank/DDBJ whole genome shotgun (WGS) entry which is preliminary data.</text>
</comment>
<dbReference type="RefSeq" id="WP_343952632.1">
    <property type="nucleotide sequence ID" value="NZ_BAAAHQ010000027.1"/>
</dbReference>
<dbReference type="Gene3D" id="3.90.79.10">
    <property type="entry name" value="Nucleoside Triphosphate Pyrophosphohydrolase"/>
    <property type="match status" value="1"/>
</dbReference>
<evidence type="ECO:0000256" key="1">
    <source>
        <dbReference type="ARBA" id="ARBA00005582"/>
    </source>
</evidence>
<dbReference type="PANTHER" id="PTHR21340">
    <property type="entry name" value="DIADENOSINE 5,5-P1,P4-TETRAPHOSPHATE PYROPHOSPHOHYDROLASE MUTT"/>
    <property type="match status" value="1"/>
</dbReference>
<dbReference type="InterPro" id="IPR000086">
    <property type="entry name" value="NUDIX_hydrolase_dom"/>
</dbReference>
<dbReference type="GO" id="GO:0016787">
    <property type="term" value="F:hydrolase activity"/>
    <property type="evidence" value="ECO:0007669"/>
    <property type="project" value="UniProtKB-KW"/>
</dbReference>
<dbReference type="CDD" id="cd07067">
    <property type="entry name" value="HP_PGM_like"/>
    <property type="match status" value="1"/>
</dbReference>
<reference evidence="6" key="1">
    <citation type="journal article" date="2019" name="Int. J. Syst. Evol. Microbiol.">
        <title>The Global Catalogue of Microorganisms (GCM) 10K type strain sequencing project: providing services to taxonomists for standard genome sequencing and annotation.</title>
        <authorList>
            <consortium name="The Broad Institute Genomics Platform"/>
            <consortium name="The Broad Institute Genome Sequencing Center for Infectious Disease"/>
            <person name="Wu L."/>
            <person name="Ma J."/>
        </authorList>
    </citation>
    <scope>NUCLEOTIDE SEQUENCE [LARGE SCALE GENOMIC DNA]</scope>
    <source>
        <strain evidence="6">JCM 11136</strain>
    </source>
</reference>
<dbReference type="SMART" id="SM00855">
    <property type="entry name" value="PGAM"/>
    <property type="match status" value="1"/>
</dbReference>
<dbReference type="EMBL" id="BAAAHQ010000027">
    <property type="protein sequence ID" value="GAA0940535.1"/>
    <property type="molecule type" value="Genomic_DNA"/>
</dbReference>
<dbReference type="Proteomes" id="UP001501578">
    <property type="component" value="Unassembled WGS sequence"/>
</dbReference>
<feature type="domain" description="Nudix hydrolase" evidence="4">
    <location>
        <begin position="4"/>
        <end position="130"/>
    </location>
</feature>
<keyword evidence="2 3" id="KW-0378">Hydrolase</keyword>
<dbReference type="InterPro" id="IPR020476">
    <property type="entry name" value="Nudix_hydrolase"/>
</dbReference>
<name>A0ABP4AUT4_9ACTN</name>
<accession>A0ABP4AUT4</accession>
<evidence type="ECO:0000313" key="5">
    <source>
        <dbReference type="EMBL" id="GAA0940535.1"/>
    </source>
</evidence>
<keyword evidence="6" id="KW-1185">Reference proteome</keyword>
<dbReference type="SUPFAM" id="SSF55811">
    <property type="entry name" value="Nudix"/>
    <property type="match status" value="1"/>
</dbReference>
<protein>
    <submittedName>
        <fullName evidence="5">NUDIX hydrolase</fullName>
    </submittedName>
</protein>
<dbReference type="InterPro" id="IPR013078">
    <property type="entry name" value="His_Pase_superF_clade-1"/>
</dbReference>
<dbReference type="PROSITE" id="PS51462">
    <property type="entry name" value="NUDIX"/>
    <property type="match status" value="1"/>
</dbReference>
<evidence type="ECO:0000256" key="3">
    <source>
        <dbReference type="RuleBase" id="RU003476"/>
    </source>
</evidence>
<dbReference type="Pfam" id="PF00293">
    <property type="entry name" value="NUDIX"/>
    <property type="match status" value="1"/>
</dbReference>
<dbReference type="InterPro" id="IPR020084">
    <property type="entry name" value="NUDIX_hydrolase_CS"/>
</dbReference>
<dbReference type="InterPro" id="IPR051325">
    <property type="entry name" value="Nudix_hydrolase_domain"/>
</dbReference>
<evidence type="ECO:0000313" key="6">
    <source>
        <dbReference type="Proteomes" id="UP001501578"/>
    </source>
</evidence>
<sequence>MTTDIIRAAGAVVWRGHPRDPEVALVRRDRYDDWTFPKGKLKRGEHVIAAAVREVREETGLTVRLGRALPSVHYEAHDGPKRVDYWAAQVADEHPFEPDAEVSELAWLPVGAARARLTYPWDGALLDALAAEPLETVPLVLVRHGSAGSRHHWDGDDGLRPLDADGRAQAETIARVLPAYRPERLLSSPSRRCVETLEAYSAEISTDPLLSEEHWDPDRTTALVSRLTTAAAVCSHGKVLPQLISALAGAELPLRKGAFAVLHRLEGRTVSVEVYYSSS</sequence>
<dbReference type="PROSITE" id="PS00893">
    <property type="entry name" value="NUDIX_BOX"/>
    <property type="match status" value="1"/>
</dbReference>
<dbReference type="CDD" id="cd03673">
    <property type="entry name" value="NUDIX_Ap6A_hydrolase"/>
    <property type="match status" value="1"/>
</dbReference>
<dbReference type="PRINTS" id="PR00502">
    <property type="entry name" value="NUDIXFAMILY"/>
</dbReference>
<evidence type="ECO:0000256" key="2">
    <source>
        <dbReference type="ARBA" id="ARBA00022801"/>
    </source>
</evidence>
<dbReference type="InterPro" id="IPR029033">
    <property type="entry name" value="His_PPase_superfam"/>
</dbReference>
<dbReference type="InterPro" id="IPR015797">
    <property type="entry name" value="NUDIX_hydrolase-like_dom_sf"/>
</dbReference>
<dbReference type="Pfam" id="PF00300">
    <property type="entry name" value="His_Phos_1"/>
    <property type="match status" value="1"/>
</dbReference>
<dbReference type="SUPFAM" id="SSF53254">
    <property type="entry name" value="Phosphoglycerate mutase-like"/>
    <property type="match status" value="1"/>
</dbReference>
<comment type="similarity">
    <text evidence="1 3">Belongs to the Nudix hydrolase family.</text>
</comment>
<proteinExistence type="inferred from homology"/>
<gene>
    <name evidence="5" type="ORF">GCM10009560_51910</name>
</gene>
<dbReference type="PANTHER" id="PTHR21340:SF0">
    <property type="entry name" value="BIS(5'-NUCLEOSYL)-TETRAPHOSPHATASE [ASYMMETRICAL]"/>
    <property type="match status" value="1"/>
</dbReference>
<evidence type="ECO:0000259" key="4">
    <source>
        <dbReference type="PROSITE" id="PS51462"/>
    </source>
</evidence>
<organism evidence="5 6">
    <name type="scientific">Nonomuraea longicatena</name>
    <dbReference type="NCBI Taxonomy" id="83682"/>
    <lineage>
        <taxon>Bacteria</taxon>
        <taxon>Bacillati</taxon>
        <taxon>Actinomycetota</taxon>
        <taxon>Actinomycetes</taxon>
        <taxon>Streptosporangiales</taxon>
        <taxon>Streptosporangiaceae</taxon>
        <taxon>Nonomuraea</taxon>
    </lineage>
</organism>
<dbReference type="Gene3D" id="3.40.50.1240">
    <property type="entry name" value="Phosphoglycerate mutase-like"/>
    <property type="match status" value="1"/>
</dbReference>